<sequence length="742" mass="80554">MWKMFDDMIECNECGGPLGPPPKFTIPPPPRPPAISDYTPSNAHNCNEEEMALKAQQAWDNDMCEAIPILDASLYSSQSLQTSAMIAVFSLLLILVVLISSLFVWKNKRKVQNLLPCKTPTRGPHISGALATLGSGHAAVTYEDPDAHLGHHRPLVMRHYHNAEMLHAKSIHYPSGYPMTRSPPFLVSSSPGPDPYRSNDNVYEELGPSRDSDGESEPPLHSDDDFAEDELSLPGERSFNKVNNPENPNNASTIYHERAPTLPTDQIAQNSTANAPERHSVMSSSSSNQDSSTATAASSSSSHNNNNNNNNTNGIAATSSTCAAISSGVRTGSAGLLTGMLRHTTARSKFHNLNNGARSKNERKTPALATNADNLNTSTSTTEPNDISPIQQMYDNSSNLMSLGYGQQHQHGHAYNTTQTQPPAYHHHSLHHVHLNNNRQMGHTSTNFYNTIETEVERRNRINVQLKNTSGVATIFRERIQYPGSGRYPQHYYATNGSNGLLASSMRARTNPCSIERRRRVAADTVEPTYGYAEPVYHHNYHYESCSTPSSLQQRLGQTLAYPAYIVPEYSSGSINSFRHTPAGTYQNSTQIYAPGDSSFGSDSGYSHHTPASSIGRHDYDVAMPPIPPAPPAPTQKPPSKLATALSFSWNRKKTNTSNLLCLQPTETKHNSELSSTSPAEVSSPNNNSGSSTMTSGLENTTSTTNSSSSCSSGANNLTGNNKSNNNNNNSNGCGSSSHGQT</sequence>
<keyword evidence="2" id="KW-1133">Transmembrane helix</keyword>
<feature type="region of interest" description="Disordered" evidence="1">
    <location>
        <begin position="347"/>
        <end position="388"/>
    </location>
</feature>
<accession>A0A1B0GDN6</accession>
<feature type="compositionally biased region" description="Polar residues" evidence="1">
    <location>
        <begin position="371"/>
        <end position="388"/>
    </location>
</feature>
<dbReference type="VEuPathDB" id="VectorBase:GMOY011411"/>
<name>A0A1B0GDN6_GLOMM</name>
<feature type="region of interest" description="Disordered" evidence="1">
    <location>
        <begin position="184"/>
        <end position="228"/>
    </location>
</feature>
<organism evidence="3 4">
    <name type="scientific">Glossina morsitans morsitans</name>
    <name type="common">Savannah tsetse fly</name>
    <dbReference type="NCBI Taxonomy" id="37546"/>
    <lineage>
        <taxon>Eukaryota</taxon>
        <taxon>Metazoa</taxon>
        <taxon>Ecdysozoa</taxon>
        <taxon>Arthropoda</taxon>
        <taxon>Hexapoda</taxon>
        <taxon>Insecta</taxon>
        <taxon>Pterygota</taxon>
        <taxon>Neoptera</taxon>
        <taxon>Endopterygota</taxon>
        <taxon>Diptera</taxon>
        <taxon>Brachycera</taxon>
        <taxon>Muscomorpha</taxon>
        <taxon>Hippoboscoidea</taxon>
        <taxon>Glossinidae</taxon>
        <taxon>Glossina</taxon>
    </lineage>
</organism>
<dbReference type="PhylomeDB" id="A0A1B0GDN6"/>
<feature type="compositionally biased region" description="Basic and acidic residues" evidence="1">
    <location>
        <begin position="207"/>
        <end position="224"/>
    </location>
</feature>
<feature type="compositionally biased region" description="Low complexity" evidence="1">
    <location>
        <begin position="683"/>
        <end position="742"/>
    </location>
</feature>
<protein>
    <recommendedName>
        <fullName evidence="5">Pxb</fullName>
    </recommendedName>
</protein>
<proteinExistence type="predicted"/>
<keyword evidence="2" id="KW-0812">Transmembrane</keyword>
<evidence type="ECO:0000256" key="1">
    <source>
        <dbReference type="SAM" id="MobiDB-lite"/>
    </source>
</evidence>
<evidence type="ECO:0000313" key="3">
    <source>
        <dbReference type="EnsemblMetazoa" id="GMOY011411-PA"/>
    </source>
</evidence>
<evidence type="ECO:0008006" key="5">
    <source>
        <dbReference type="Google" id="ProtNLM"/>
    </source>
</evidence>
<reference evidence="3" key="1">
    <citation type="submission" date="2020-05" db="UniProtKB">
        <authorList>
            <consortium name="EnsemblMetazoa"/>
        </authorList>
    </citation>
    <scope>IDENTIFICATION</scope>
    <source>
        <strain evidence="3">Yale</strain>
    </source>
</reference>
<feature type="compositionally biased region" description="Pro residues" evidence="1">
    <location>
        <begin position="625"/>
        <end position="637"/>
    </location>
</feature>
<dbReference type="EnsemblMetazoa" id="GMOY011411-RA">
    <property type="protein sequence ID" value="GMOY011411-PA"/>
    <property type="gene ID" value="GMOY011411"/>
</dbReference>
<evidence type="ECO:0000256" key="2">
    <source>
        <dbReference type="SAM" id="Phobius"/>
    </source>
</evidence>
<keyword evidence="4" id="KW-1185">Reference proteome</keyword>
<feature type="transmembrane region" description="Helical" evidence="2">
    <location>
        <begin position="84"/>
        <end position="105"/>
    </location>
</feature>
<feature type="region of interest" description="Disordered" evidence="1">
    <location>
        <begin position="586"/>
        <end position="642"/>
    </location>
</feature>
<dbReference type="EMBL" id="CCAG010011981">
    <property type="status" value="NOT_ANNOTATED_CDS"/>
    <property type="molecule type" value="Genomic_DNA"/>
</dbReference>
<feature type="compositionally biased region" description="Low complexity" evidence="1">
    <location>
        <begin position="596"/>
        <end position="607"/>
    </location>
</feature>
<keyword evidence="2" id="KW-0472">Membrane</keyword>
<feature type="region of interest" description="Disordered" evidence="1">
    <location>
        <begin position="659"/>
        <end position="742"/>
    </location>
</feature>
<feature type="region of interest" description="Disordered" evidence="1">
    <location>
        <begin position="271"/>
        <end position="313"/>
    </location>
</feature>
<dbReference type="Proteomes" id="UP000092444">
    <property type="component" value="Unassembled WGS sequence"/>
</dbReference>
<dbReference type="AlphaFoldDB" id="A0A1B0GDN6"/>
<feature type="compositionally biased region" description="Low complexity" evidence="1">
    <location>
        <begin position="283"/>
        <end position="313"/>
    </location>
</feature>
<evidence type="ECO:0000313" key="4">
    <source>
        <dbReference type="Proteomes" id="UP000092444"/>
    </source>
</evidence>